<name>A0ACB6FL73_9PLEO</name>
<dbReference type="Proteomes" id="UP000293547">
    <property type="component" value="Unassembled WGS sequence"/>
</dbReference>
<evidence type="ECO:0000313" key="2">
    <source>
        <dbReference type="Proteomes" id="UP000293547"/>
    </source>
</evidence>
<accession>A0ACB6FL73</accession>
<gene>
    <name evidence="1" type="ORF">AG0111_0g7103</name>
</gene>
<keyword evidence="2" id="KW-1185">Reference proteome</keyword>
<organism evidence="1 2">
    <name type="scientific">Alternaria gaisen</name>
    <dbReference type="NCBI Taxonomy" id="167740"/>
    <lineage>
        <taxon>Eukaryota</taxon>
        <taxon>Fungi</taxon>
        <taxon>Dikarya</taxon>
        <taxon>Ascomycota</taxon>
        <taxon>Pezizomycotina</taxon>
        <taxon>Dothideomycetes</taxon>
        <taxon>Pleosporomycetidae</taxon>
        <taxon>Pleosporales</taxon>
        <taxon>Pleosporineae</taxon>
        <taxon>Pleosporaceae</taxon>
        <taxon>Alternaria</taxon>
        <taxon>Alternaria sect. Alternaria</taxon>
    </lineage>
</organism>
<proteinExistence type="predicted"/>
<protein>
    <submittedName>
        <fullName evidence="1">Uncharacterized protein</fullName>
    </submittedName>
</protein>
<comment type="caution">
    <text evidence="1">The sequence shown here is derived from an EMBL/GenBank/DDBJ whole genome shotgun (WGS) entry which is preliminary data.</text>
</comment>
<sequence>MWQATDSAVLERATATAGTTPMSPTASPTNLPSETGMPLPPPGGLSTGAKVGLGVGISVAAIILLVLGFFLGKRRRERQQISNDSNVHNSGNDTNYGKIPATHGYELSGQGQYHEMQAHPARAADTQELPSVAH</sequence>
<dbReference type="EMBL" id="PDWZ02000006">
    <property type="protein sequence ID" value="KAB2105157.1"/>
    <property type="molecule type" value="Genomic_DNA"/>
</dbReference>
<evidence type="ECO:0000313" key="1">
    <source>
        <dbReference type="EMBL" id="KAB2105157.1"/>
    </source>
</evidence>
<reference evidence="1 2" key="1">
    <citation type="journal article" date="2019" name="bioRxiv">
        <title>Genomics, evolutionary history and diagnostics of the Alternaria alternata species group including apple and Asian pear pathotypes.</title>
        <authorList>
            <person name="Armitage A.D."/>
            <person name="Cockerton H.M."/>
            <person name="Sreenivasaprasad S."/>
            <person name="Woodhall J.W."/>
            <person name="Lane C.R."/>
            <person name="Harrison R.J."/>
            <person name="Clarkson J.P."/>
        </authorList>
    </citation>
    <scope>NUCLEOTIDE SEQUENCE [LARGE SCALE GENOMIC DNA]</scope>
    <source>
        <strain evidence="1 2">FERA 650</strain>
    </source>
</reference>